<keyword evidence="6 11" id="KW-0067">ATP-binding</keyword>
<dbReference type="EMBL" id="PQNY01000005">
    <property type="protein sequence ID" value="POS02152.1"/>
    <property type="molecule type" value="Genomic_DNA"/>
</dbReference>
<dbReference type="Pfam" id="PF00005">
    <property type="entry name" value="ABC_tran"/>
    <property type="match status" value="1"/>
</dbReference>
<dbReference type="Gene3D" id="3.40.50.300">
    <property type="entry name" value="P-loop containing nucleotide triphosphate hydrolases"/>
    <property type="match status" value="1"/>
</dbReference>
<keyword evidence="3" id="KW-1003">Cell membrane</keyword>
<evidence type="ECO:0000259" key="10">
    <source>
        <dbReference type="PROSITE" id="PS50893"/>
    </source>
</evidence>
<comment type="subcellular location">
    <subcellularLocation>
        <location evidence="1">Cell membrane</location>
        <topology evidence="1">Peripheral membrane protein</topology>
    </subcellularLocation>
</comment>
<dbReference type="InterPro" id="IPR051535">
    <property type="entry name" value="Siderophore_ABC-ATPase"/>
</dbReference>
<dbReference type="RefSeq" id="WP_103725589.1">
    <property type="nucleotide sequence ID" value="NZ_PQNY01000005.1"/>
</dbReference>
<dbReference type="AlphaFoldDB" id="A0A2S4N8Y1"/>
<evidence type="ECO:0000313" key="11">
    <source>
        <dbReference type="EMBL" id="POS02152.1"/>
    </source>
</evidence>
<dbReference type="OrthoDB" id="9787851at2"/>
<dbReference type="PANTHER" id="PTHR42771">
    <property type="entry name" value="IRON(3+)-HYDROXAMATE IMPORT ATP-BINDING PROTEIN FHUC"/>
    <property type="match status" value="1"/>
</dbReference>
<dbReference type="CDD" id="cd03214">
    <property type="entry name" value="ABC_Iron-Siderophores_B12_Hemin"/>
    <property type="match status" value="1"/>
</dbReference>
<dbReference type="InterPro" id="IPR003439">
    <property type="entry name" value="ABC_transporter-like_ATP-bd"/>
</dbReference>
<gene>
    <name evidence="11" type="ORF">Q361_10543</name>
</gene>
<dbReference type="GO" id="GO:0005524">
    <property type="term" value="F:ATP binding"/>
    <property type="evidence" value="ECO:0007669"/>
    <property type="project" value="UniProtKB-KW"/>
</dbReference>
<dbReference type="GO" id="GO:0006826">
    <property type="term" value="P:iron ion transport"/>
    <property type="evidence" value="ECO:0007669"/>
    <property type="project" value="UniProtKB-KW"/>
</dbReference>
<keyword evidence="12" id="KW-1185">Reference proteome</keyword>
<feature type="domain" description="ABC transporter" evidence="10">
    <location>
        <begin position="8"/>
        <end position="248"/>
    </location>
</feature>
<dbReference type="SMART" id="SM00382">
    <property type="entry name" value="AAA"/>
    <property type="match status" value="1"/>
</dbReference>
<evidence type="ECO:0000256" key="5">
    <source>
        <dbReference type="ARBA" id="ARBA00022741"/>
    </source>
</evidence>
<name>A0A2S4N8Y1_9FLAO</name>
<dbReference type="InterPro" id="IPR003593">
    <property type="entry name" value="AAA+_ATPase"/>
</dbReference>
<reference evidence="11 12" key="1">
    <citation type="submission" date="2018-01" db="EMBL/GenBank/DDBJ databases">
        <title>Genomic Encyclopedia of Type Strains, Phase I: the one thousand microbial genomes (KMG-I) project.</title>
        <authorList>
            <person name="Goeker M."/>
        </authorList>
    </citation>
    <scope>NUCLEOTIDE SEQUENCE [LARGE SCALE GENOMIC DNA]</scope>
    <source>
        <strain evidence="11 12">DSM 17960</strain>
    </source>
</reference>
<dbReference type="Proteomes" id="UP000237056">
    <property type="component" value="Unassembled WGS sequence"/>
</dbReference>
<dbReference type="PANTHER" id="PTHR42771:SF4">
    <property type="entry name" value="IRON(3+)-HYDROXAMATE IMPORT ATP-BINDING PROTEIN FHUC"/>
    <property type="match status" value="1"/>
</dbReference>
<dbReference type="GO" id="GO:0005886">
    <property type="term" value="C:plasma membrane"/>
    <property type="evidence" value="ECO:0007669"/>
    <property type="project" value="UniProtKB-SubCell"/>
</dbReference>
<evidence type="ECO:0000313" key="12">
    <source>
        <dbReference type="Proteomes" id="UP000237056"/>
    </source>
</evidence>
<evidence type="ECO:0000256" key="9">
    <source>
        <dbReference type="ARBA" id="ARBA00023136"/>
    </source>
</evidence>
<keyword evidence="7" id="KW-0408">Iron</keyword>
<dbReference type="SUPFAM" id="SSF52540">
    <property type="entry name" value="P-loop containing nucleoside triphosphate hydrolases"/>
    <property type="match status" value="1"/>
</dbReference>
<dbReference type="FunFam" id="3.40.50.300:FF:000134">
    <property type="entry name" value="Iron-enterobactin ABC transporter ATP-binding protein"/>
    <property type="match status" value="1"/>
</dbReference>
<evidence type="ECO:0000256" key="6">
    <source>
        <dbReference type="ARBA" id="ARBA00022840"/>
    </source>
</evidence>
<evidence type="ECO:0000256" key="2">
    <source>
        <dbReference type="ARBA" id="ARBA00022448"/>
    </source>
</evidence>
<keyword evidence="5" id="KW-0547">Nucleotide-binding</keyword>
<keyword evidence="2" id="KW-0813">Transport</keyword>
<organism evidence="11 12">
    <name type="scientific">Flavobacterium croceum DSM 17960</name>
    <dbReference type="NCBI Taxonomy" id="1121886"/>
    <lineage>
        <taxon>Bacteria</taxon>
        <taxon>Pseudomonadati</taxon>
        <taxon>Bacteroidota</taxon>
        <taxon>Flavobacteriia</taxon>
        <taxon>Flavobacteriales</taxon>
        <taxon>Flavobacteriaceae</taxon>
        <taxon>Flavobacterium</taxon>
    </lineage>
</organism>
<dbReference type="PROSITE" id="PS50893">
    <property type="entry name" value="ABC_TRANSPORTER_2"/>
    <property type="match status" value="1"/>
</dbReference>
<accession>A0A2S4N8Y1</accession>
<evidence type="ECO:0000256" key="4">
    <source>
        <dbReference type="ARBA" id="ARBA00022496"/>
    </source>
</evidence>
<evidence type="ECO:0000256" key="3">
    <source>
        <dbReference type="ARBA" id="ARBA00022475"/>
    </source>
</evidence>
<protein>
    <submittedName>
        <fullName evidence="11">Iron complex transport system ATP-binding protein</fullName>
    </submittedName>
</protein>
<keyword evidence="4" id="KW-0410">Iron transport</keyword>
<proteinExistence type="predicted"/>
<keyword evidence="9" id="KW-0472">Membrane</keyword>
<evidence type="ECO:0000256" key="8">
    <source>
        <dbReference type="ARBA" id="ARBA00023065"/>
    </source>
</evidence>
<sequence>MVENDIILECKNLTIGYQNKTKKEIITQNINLQLRTEKLIGLVGVNGVGKSTFLRTITKMQNPLAGDIFVNNLSLNNMSSRVLSQQIASVFTDKLPQSQLTVYEIIALGRQPYTNWLGKLSPKDIEKVNWAIQQTQIQDIVDKKHNEISDGQLQKVMIARALAQDTSIVVLDEPTTHLDLYHKVSIVKLLKTLAHNTQKCIVLSTHDVDLAIQMCDDMIVMTPQHIYLDTPKNLIENNIFDTVFPKELISFNKRKGKFSFQ</sequence>
<dbReference type="GO" id="GO:0016887">
    <property type="term" value="F:ATP hydrolysis activity"/>
    <property type="evidence" value="ECO:0007669"/>
    <property type="project" value="InterPro"/>
</dbReference>
<evidence type="ECO:0000256" key="7">
    <source>
        <dbReference type="ARBA" id="ARBA00023004"/>
    </source>
</evidence>
<keyword evidence="8" id="KW-0406">Ion transport</keyword>
<comment type="caution">
    <text evidence="11">The sequence shown here is derived from an EMBL/GenBank/DDBJ whole genome shotgun (WGS) entry which is preliminary data.</text>
</comment>
<dbReference type="InterPro" id="IPR027417">
    <property type="entry name" value="P-loop_NTPase"/>
</dbReference>
<evidence type="ECO:0000256" key="1">
    <source>
        <dbReference type="ARBA" id="ARBA00004202"/>
    </source>
</evidence>